<feature type="transmembrane region" description="Helical" evidence="1">
    <location>
        <begin position="239"/>
        <end position="257"/>
    </location>
</feature>
<organism evidence="2 3">
    <name type="scientific">Rhizodiscina lignyota</name>
    <dbReference type="NCBI Taxonomy" id="1504668"/>
    <lineage>
        <taxon>Eukaryota</taxon>
        <taxon>Fungi</taxon>
        <taxon>Dikarya</taxon>
        <taxon>Ascomycota</taxon>
        <taxon>Pezizomycotina</taxon>
        <taxon>Dothideomycetes</taxon>
        <taxon>Pleosporomycetidae</taxon>
        <taxon>Aulographales</taxon>
        <taxon>Rhizodiscinaceae</taxon>
        <taxon>Rhizodiscina</taxon>
    </lineage>
</organism>
<reference evidence="2" key="1">
    <citation type="journal article" date="2020" name="Stud. Mycol.">
        <title>101 Dothideomycetes genomes: a test case for predicting lifestyles and emergence of pathogens.</title>
        <authorList>
            <person name="Haridas S."/>
            <person name="Albert R."/>
            <person name="Binder M."/>
            <person name="Bloem J."/>
            <person name="Labutti K."/>
            <person name="Salamov A."/>
            <person name="Andreopoulos B."/>
            <person name="Baker S."/>
            <person name="Barry K."/>
            <person name="Bills G."/>
            <person name="Bluhm B."/>
            <person name="Cannon C."/>
            <person name="Castanera R."/>
            <person name="Culley D."/>
            <person name="Daum C."/>
            <person name="Ezra D."/>
            <person name="Gonzalez J."/>
            <person name="Henrissat B."/>
            <person name="Kuo A."/>
            <person name="Liang C."/>
            <person name="Lipzen A."/>
            <person name="Lutzoni F."/>
            <person name="Magnuson J."/>
            <person name="Mondo S."/>
            <person name="Nolan M."/>
            <person name="Ohm R."/>
            <person name="Pangilinan J."/>
            <person name="Park H.-J."/>
            <person name="Ramirez L."/>
            <person name="Alfaro M."/>
            <person name="Sun H."/>
            <person name="Tritt A."/>
            <person name="Yoshinaga Y."/>
            <person name="Zwiers L.-H."/>
            <person name="Turgeon B."/>
            <person name="Goodwin S."/>
            <person name="Spatafora J."/>
            <person name="Crous P."/>
            <person name="Grigoriev I."/>
        </authorList>
    </citation>
    <scope>NUCLEOTIDE SEQUENCE</scope>
    <source>
        <strain evidence="2">CBS 133067</strain>
    </source>
</reference>
<dbReference type="OrthoDB" id="3142841at2759"/>
<sequence>MATPNIIARSISSSEYSSTSTLSLKAPSLAPSSISTADTAPVENVSATSSAADLEAAKVKQQKPQLPPKRNGKWFRNLRHIVFTAYRRLFSVVFAANLIAVIVLASTNRIIGTQNIQHLAIAVSANLFVATAIRQEYIINIVFRTCWLVPLSAPLSIRRTLAKCYEYGGVHSGAAMSGTLWFLLLACNVYRSFAIKELDSVPIVITTSILLSTFALIITFAHPRIRTAMHDVFERTHRWAGWTASAVFWVEIIMLVWELHGRPEGAAFMKALAQQPSFWLLFLTTCHAFHPWLRLRRWTFEHERLSSHAIKLTFDRPIHNFSGINLSKSPLKEWHPFATFPRDDGKQGGSLIISNAGDFTSDVINNPQKQYWVKGLPRHGPMSMAQVFRSVVFVTTGSGIGPCLTFLADGSRRQPVRILWSTPSPMVTFGEKMCNTVKSIDPNAMIIDTRKDGRPNLPEMAYQLYMEAGAEAVFVLSNAKLTKRVKYAMESRGIPAYGPIFDS</sequence>
<dbReference type="PANTHER" id="PTHR33927">
    <property type="entry name" value="TRANSMEMBRANE PROTEIN"/>
    <property type="match status" value="1"/>
</dbReference>
<keyword evidence="1" id="KW-0812">Transmembrane</keyword>
<dbReference type="Proteomes" id="UP000799772">
    <property type="component" value="Unassembled WGS sequence"/>
</dbReference>
<name>A0A9P4IPV1_9PEZI</name>
<feature type="transmembrane region" description="Helical" evidence="1">
    <location>
        <begin position="200"/>
        <end position="218"/>
    </location>
</feature>
<feature type="transmembrane region" description="Helical" evidence="1">
    <location>
        <begin position="169"/>
        <end position="194"/>
    </location>
</feature>
<accession>A0A9P4IPV1</accession>
<dbReference type="EMBL" id="ML978122">
    <property type="protein sequence ID" value="KAF2102347.1"/>
    <property type="molecule type" value="Genomic_DNA"/>
</dbReference>
<feature type="transmembrane region" description="Helical" evidence="1">
    <location>
        <begin position="85"/>
        <end position="105"/>
    </location>
</feature>
<evidence type="ECO:0000313" key="2">
    <source>
        <dbReference type="EMBL" id="KAF2102347.1"/>
    </source>
</evidence>
<evidence type="ECO:0000313" key="3">
    <source>
        <dbReference type="Proteomes" id="UP000799772"/>
    </source>
</evidence>
<dbReference type="InterPro" id="IPR052979">
    <property type="entry name" value="Adenylate-forming_domain"/>
</dbReference>
<dbReference type="PANTHER" id="PTHR33927:SF5">
    <property type="entry name" value="ENZYME, PUTATIVE (AFU_ORTHOLOGUE AFUA_8G01222)-RELATED"/>
    <property type="match status" value="1"/>
</dbReference>
<evidence type="ECO:0000256" key="1">
    <source>
        <dbReference type="SAM" id="Phobius"/>
    </source>
</evidence>
<keyword evidence="3" id="KW-1185">Reference proteome</keyword>
<dbReference type="AlphaFoldDB" id="A0A9P4IPV1"/>
<evidence type="ECO:0008006" key="4">
    <source>
        <dbReference type="Google" id="ProtNLM"/>
    </source>
</evidence>
<keyword evidence="1" id="KW-0472">Membrane</keyword>
<keyword evidence="1" id="KW-1133">Transmembrane helix</keyword>
<comment type="caution">
    <text evidence="2">The sequence shown here is derived from an EMBL/GenBank/DDBJ whole genome shotgun (WGS) entry which is preliminary data.</text>
</comment>
<proteinExistence type="predicted"/>
<protein>
    <recommendedName>
        <fullName evidence="4">Nonribosomal peptide synthetase 12</fullName>
    </recommendedName>
</protein>
<gene>
    <name evidence="2" type="ORF">NA57DRAFT_32934</name>
</gene>